<comment type="caution">
    <text evidence="2">The sequence shown here is derived from an EMBL/GenBank/DDBJ whole genome shotgun (WGS) entry which is preliminary data.</text>
</comment>
<keyword evidence="3" id="KW-1185">Reference proteome</keyword>
<organism evidence="2 3">
    <name type="scientific">Molorchus minor</name>
    <dbReference type="NCBI Taxonomy" id="1323400"/>
    <lineage>
        <taxon>Eukaryota</taxon>
        <taxon>Metazoa</taxon>
        <taxon>Ecdysozoa</taxon>
        <taxon>Arthropoda</taxon>
        <taxon>Hexapoda</taxon>
        <taxon>Insecta</taxon>
        <taxon>Pterygota</taxon>
        <taxon>Neoptera</taxon>
        <taxon>Endopterygota</taxon>
        <taxon>Coleoptera</taxon>
        <taxon>Polyphaga</taxon>
        <taxon>Cucujiformia</taxon>
        <taxon>Chrysomeloidea</taxon>
        <taxon>Cerambycidae</taxon>
        <taxon>Lamiinae</taxon>
        <taxon>Monochamini</taxon>
        <taxon>Molorchus</taxon>
    </lineage>
</organism>
<name>A0ABQ9JV80_9CUCU</name>
<gene>
    <name evidence="2" type="ORF">NQ317_002132</name>
</gene>
<protein>
    <recommendedName>
        <fullName evidence="4">ATP synthase F0 subunit 8</fullName>
    </recommendedName>
</protein>
<evidence type="ECO:0000256" key="1">
    <source>
        <dbReference type="SAM" id="Phobius"/>
    </source>
</evidence>
<dbReference type="EMBL" id="JAPWTJ010000153">
    <property type="protein sequence ID" value="KAJ8981958.1"/>
    <property type="molecule type" value="Genomic_DNA"/>
</dbReference>
<reference evidence="2" key="1">
    <citation type="journal article" date="2023" name="Insect Mol. Biol.">
        <title>Genome sequencing provides insights into the evolution of gene families encoding plant cell wall-degrading enzymes in longhorned beetles.</title>
        <authorList>
            <person name="Shin N.R."/>
            <person name="Okamura Y."/>
            <person name="Kirsch R."/>
            <person name="Pauchet Y."/>
        </authorList>
    </citation>
    <scope>NUCLEOTIDE SEQUENCE</scope>
    <source>
        <strain evidence="2">MMC_N1</strain>
    </source>
</reference>
<keyword evidence="1" id="KW-0472">Membrane</keyword>
<evidence type="ECO:0000313" key="2">
    <source>
        <dbReference type="EMBL" id="KAJ8981958.1"/>
    </source>
</evidence>
<dbReference type="Proteomes" id="UP001162164">
    <property type="component" value="Unassembled WGS sequence"/>
</dbReference>
<keyword evidence="1" id="KW-1133">Transmembrane helix</keyword>
<accession>A0ABQ9JV80</accession>
<sequence>MTLFLTRYVTLNRYIPIIIIIIIMIWIYILWLTAFLCVKKPESNNPIMSLGVENHNNYVIHKCILKNNKYARLFLF</sequence>
<feature type="transmembrane region" description="Helical" evidence="1">
    <location>
        <begin position="14"/>
        <end position="38"/>
    </location>
</feature>
<evidence type="ECO:0008006" key="4">
    <source>
        <dbReference type="Google" id="ProtNLM"/>
    </source>
</evidence>
<evidence type="ECO:0000313" key="3">
    <source>
        <dbReference type="Proteomes" id="UP001162164"/>
    </source>
</evidence>
<keyword evidence="1" id="KW-0812">Transmembrane</keyword>
<proteinExistence type="predicted"/>